<evidence type="ECO:0000313" key="3">
    <source>
        <dbReference type="EMBL" id="KAK9994348.1"/>
    </source>
</evidence>
<dbReference type="Proteomes" id="UP001459277">
    <property type="component" value="Unassembled WGS sequence"/>
</dbReference>
<name>A0AAW2C9G3_9ROSI</name>
<organism evidence="3 4">
    <name type="scientific">Lithocarpus litseifolius</name>
    <dbReference type="NCBI Taxonomy" id="425828"/>
    <lineage>
        <taxon>Eukaryota</taxon>
        <taxon>Viridiplantae</taxon>
        <taxon>Streptophyta</taxon>
        <taxon>Embryophyta</taxon>
        <taxon>Tracheophyta</taxon>
        <taxon>Spermatophyta</taxon>
        <taxon>Magnoliopsida</taxon>
        <taxon>eudicotyledons</taxon>
        <taxon>Gunneridae</taxon>
        <taxon>Pentapetalae</taxon>
        <taxon>rosids</taxon>
        <taxon>fabids</taxon>
        <taxon>Fagales</taxon>
        <taxon>Fagaceae</taxon>
        <taxon>Lithocarpus</taxon>
    </lineage>
</organism>
<gene>
    <name evidence="3" type="ORF">SO802_024051</name>
</gene>
<keyword evidence="2" id="KW-0812">Transmembrane</keyword>
<evidence type="ECO:0000256" key="2">
    <source>
        <dbReference type="SAM" id="Phobius"/>
    </source>
</evidence>
<evidence type="ECO:0000313" key="4">
    <source>
        <dbReference type="Proteomes" id="UP001459277"/>
    </source>
</evidence>
<feature type="region of interest" description="Disordered" evidence="1">
    <location>
        <begin position="97"/>
        <end position="117"/>
    </location>
</feature>
<accession>A0AAW2C9G3</accession>
<protein>
    <recommendedName>
        <fullName evidence="5">Transmembrane protein</fullName>
    </recommendedName>
</protein>
<evidence type="ECO:0000256" key="1">
    <source>
        <dbReference type="SAM" id="MobiDB-lite"/>
    </source>
</evidence>
<dbReference type="AlphaFoldDB" id="A0AAW2C9G3"/>
<keyword evidence="2" id="KW-1133">Transmembrane helix</keyword>
<dbReference type="EMBL" id="JAZDWU010000008">
    <property type="protein sequence ID" value="KAK9994348.1"/>
    <property type="molecule type" value="Genomic_DNA"/>
</dbReference>
<sequence length="117" mass="12882">MNSTVTIGIRDWVCCTVTIGIVTGSSNRPLRSVPLFFVAVLRRSDRPPLFVVQIVPLFVVQIVLLVLLSLSFRSLLSSSFRSSSSLRRLDRPTQICSSSSDGFFFSSNVSQVPKSSL</sequence>
<comment type="caution">
    <text evidence="3">The sequence shown here is derived from an EMBL/GenBank/DDBJ whole genome shotgun (WGS) entry which is preliminary data.</text>
</comment>
<proteinExistence type="predicted"/>
<reference evidence="3 4" key="1">
    <citation type="submission" date="2024-01" db="EMBL/GenBank/DDBJ databases">
        <title>A telomere-to-telomere, gap-free genome of sweet tea (Lithocarpus litseifolius).</title>
        <authorList>
            <person name="Zhou J."/>
        </authorList>
    </citation>
    <scope>NUCLEOTIDE SEQUENCE [LARGE SCALE GENOMIC DNA]</scope>
    <source>
        <strain evidence="3">Zhou-2022a</strain>
        <tissue evidence="3">Leaf</tissue>
    </source>
</reference>
<keyword evidence="4" id="KW-1185">Reference proteome</keyword>
<feature type="compositionally biased region" description="Low complexity" evidence="1">
    <location>
        <begin position="97"/>
        <end position="110"/>
    </location>
</feature>
<feature type="transmembrane region" description="Helical" evidence="2">
    <location>
        <begin position="50"/>
        <end position="72"/>
    </location>
</feature>
<evidence type="ECO:0008006" key="5">
    <source>
        <dbReference type="Google" id="ProtNLM"/>
    </source>
</evidence>
<keyword evidence="2" id="KW-0472">Membrane</keyword>